<evidence type="ECO:0000256" key="3">
    <source>
        <dbReference type="ARBA" id="ARBA00022714"/>
    </source>
</evidence>
<evidence type="ECO:0000256" key="7">
    <source>
        <dbReference type="ARBA" id="ARBA00023014"/>
    </source>
</evidence>
<dbReference type="Proteomes" id="UP000663421">
    <property type="component" value="Chromosome"/>
</dbReference>
<evidence type="ECO:0000259" key="9">
    <source>
        <dbReference type="PROSITE" id="PS51085"/>
    </source>
</evidence>
<protein>
    <submittedName>
        <fullName evidence="11">Oxidoreductase</fullName>
    </submittedName>
</protein>
<dbReference type="InterPro" id="IPR012675">
    <property type="entry name" value="Beta-grasp_dom_sf"/>
</dbReference>
<dbReference type="InterPro" id="IPR001041">
    <property type="entry name" value="2Fe-2S_ferredoxin-type"/>
</dbReference>
<keyword evidence="3" id="KW-0001">2Fe-2S</keyword>
<proteinExistence type="predicted"/>
<dbReference type="InterPro" id="IPR006058">
    <property type="entry name" value="2Fe2S_fd_BS"/>
</dbReference>
<evidence type="ECO:0000313" key="12">
    <source>
        <dbReference type="Proteomes" id="UP000663421"/>
    </source>
</evidence>
<dbReference type="Gene3D" id="2.40.30.10">
    <property type="entry name" value="Translation factors"/>
    <property type="match status" value="1"/>
</dbReference>
<dbReference type="SUPFAM" id="SSF52343">
    <property type="entry name" value="Ferredoxin reductase-like, C-terminal NADP-linked domain"/>
    <property type="match status" value="1"/>
</dbReference>
<dbReference type="PANTHER" id="PTHR47354">
    <property type="entry name" value="NADH OXIDOREDUCTASE HCR"/>
    <property type="match status" value="1"/>
</dbReference>
<evidence type="ECO:0000259" key="10">
    <source>
        <dbReference type="PROSITE" id="PS51384"/>
    </source>
</evidence>
<feature type="domain" description="2Fe-2S ferredoxin-type" evidence="9">
    <location>
        <begin position="260"/>
        <end position="347"/>
    </location>
</feature>
<feature type="region of interest" description="Disordered" evidence="8">
    <location>
        <begin position="1"/>
        <end position="25"/>
    </location>
</feature>
<keyword evidence="5" id="KW-0560">Oxidoreductase</keyword>
<evidence type="ECO:0000256" key="2">
    <source>
        <dbReference type="ARBA" id="ARBA00022630"/>
    </source>
</evidence>
<dbReference type="InterPro" id="IPR017927">
    <property type="entry name" value="FAD-bd_FR_type"/>
</dbReference>
<sequence length="347" mass="36726">MAAGAPGHARRQPGRLRRARPRARVGGRVNAETELELVVAAAAQAAADVRLLELRSPDGAELPAWSAGAHIDLLLDDGLVRQYSLCGDPADRGRWQVAVLREPESRGGSAHVHDKLGAGDPIRARGPRNHFELEPAAAYVFVAGGIGITPILPMLAAADAAGADWRLHYGGRTRGSMAFVDDLVARHGDRVVICPQDETGLLDLNRIVTTRPPGALLYACGPAPLLDALETACAPLPTGTLRTERFTALDADPDAVSAGFEIELADSGQVLQVPPDKSILEVLEEADIEILSSCREGTCGTCETGVQSGTIDHRDALLTSEERAANDVMFICVSRAAPGCPRLVLDR</sequence>
<keyword evidence="7" id="KW-0411">Iron-sulfur</keyword>
<organism evidence="11 12">
    <name type="scientific">Streptomyces malaysiensis</name>
    <dbReference type="NCBI Taxonomy" id="92644"/>
    <lineage>
        <taxon>Bacteria</taxon>
        <taxon>Bacillati</taxon>
        <taxon>Actinomycetota</taxon>
        <taxon>Actinomycetes</taxon>
        <taxon>Kitasatosporales</taxon>
        <taxon>Streptomycetaceae</taxon>
        <taxon>Streptomyces</taxon>
        <taxon>Streptomyces violaceusniger group</taxon>
    </lineage>
</organism>
<evidence type="ECO:0000256" key="6">
    <source>
        <dbReference type="ARBA" id="ARBA00023004"/>
    </source>
</evidence>
<dbReference type="PROSITE" id="PS00197">
    <property type="entry name" value="2FE2S_FER_1"/>
    <property type="match status" value="1"/>
</dbReference>
<dbReference type="Gene3D" id="3.40.50.80">
    <property type="entry name" value="Nucleotide-binding domain of ferredoxin-NADP reductase (FNR) module"/>
    <property type="match status" value="1"/>
</dbReference>
<dbReference type="PANTHER" id="PTHR47354:SF1">
    <property type="entry name" value="CARNITINE MONOOXYGENASE REDUCTASE SUBUNIT"/>
    <property type="match status" value="1"/>
</dbReference>
<evidence type="ECO:0000256" key="5">
    <source>
        <dbReference type="ARBA" id="ARBA00023002"/>
    </source>
</evidence>
<name>A0ABX6W6X6_STRMQ</name>
<dbReference type="InterPro" id="IPR039261">
    <property type="entry name" value="FNR_nucleotide-bd"/>
</dbReference>
<evidence type="ECO:0000256" key="1">
    <source>
        <dbReference type="ARBA" id="ARBA00001974"/>
    </source>
</evidence>
<reference evidence="11 12" key="1">
    <citation type="submission" date="2020-11" db="EMBL/GenBank/DDBJ databases">
        <title>Complete genome sequence unveiled secondary metabolic potentials in Streptomyces solisilvae HNM0141.</title>
        <authorList>
            <person name="Huang X."/>
        </authorList>
    </citation>
    <scope>NUCLEOTIDE SEQUENCE [LARGE SCALE GENOMIC DNA]</scope>
    <source>
        <strain evidence="11 12">HNM0141</strain>
    </source>
</reference>
<dbReference type="SUPFAM" id="SSF54292">
    <property type="entry name" value="2Fe-2S ferredoxin-like"/>
    <property type="match status" value="1"/>
</dbReference>
<dbReference type="PRINTS" id="PR00409">
    <property type="entry name" value="PHDIOXRDTASE"/>
</dbReference>
<feature type="compositionally biased region" description="Basic residues" evidence="8">
    <location>
        <begin position="8"/>
        <end position="25"/>
    </location>
</feature>
<evidence type="ECO:0000313" key="11">
    <source>
        <dbReference type="EMBL" id="QPI57235.1"/>
    </source>
</evidence>
<dbReference type="InterPro" id="IPR050415">
    <property type="entry name" value="MRET"/>
</dbReference>
<keyword evidence="12" id="KW-1185">Reference proteome</keyword>
<accession>A0ABX6W6X6</accession>
<dbReference type="SUPFAM" id="SSF63380">
    <property type="entry name" value="Riboflavin synthase domain-like"/>
    <property type="match status" value="1"/>
</dbReference>
<dbReference type="EMBL" id="CP065050">
    <property type="protein sequence ID" value="QPI57235.1"/>
    <property type="molecule type" value="Genomic_DNA"/>
</dbReference>
<dbReference type="InterPro" id="IPR017938">
    <property type="entry name" value="Riboflavin_synthase-like_b-brl"/>
</dbReference>
<keyword evidence="4" id="KW-0479">Metal-binding</keyword>
<evidence type="ECO:0000256" key="8">
    <source>
        <dbReference type="SAM" id="MobiDB-lite"/>
    </source>
</evidence>
<dbReference type="CDD" id="cd00207">
    <property type="entry name" value="fer2"/>
    <property type="match status" value="1"/>
</dbReference>
<dbReference type="Gene3D" id="3.10.20.30">
    <property type="match status" value="1"/>
</dbReference>
<dbReference type="PROSITE" id="PS51384">
    <property type="entry name" value="FAD_FR"/>
    <property type="match status" value="1"/>
</dbReference>
<feature type="domain" description="FAD-binding FR-type" evidence="10">
    <location>
        <begin position="32"/>
        <end position="134"/>
    </location>
</feature>
<keyword evidence="2" id="KW-0285">Flavoprotein</keyword>
<keyword evidence="6" id="KW-0408">Iron</keyword>
<dbReference type="Pfam" id="PF00111">
    <property type="entry name" value="Fer2"/>
    <property type="match status" value="1"/>
</dbReference>
<gene>
    <name evidence="11" type="ORF">I1A49_22025</name>
</gene>
<dbReference type="InterPro" id="IPR036010">
    <property type="entry name" value="2Fe-2S_ferredoxin-like_sf"/>
</dbReference>
<evidence type="ECO:0000256" key="4">
    <source>
        <dbReference type="ARBA" id="ARBA00022723"/>
    </source>
</evidence>
<dbReference type="PROSITE" id="PS51085">
    <property type="entry name" value="2FE2S_FER_2"/>
    <property type="match status" value="1"/>
</dbReference>
<comment type="cofactor">
    <cofactor evidence="1">
        <name>FAD</name>
        <dbReference type="ChEBI" id="CHEBI:57692"/>
    </cofactor>
</comment>
<dbReference type="CDD" id="cd06185">
    <property type="entry name" value="PDR_like"/>
    <property type="match status" value="1"/>
</dbReference>